<feature type="domain" description="YdhG-like" evidence="1">
    <location>
        <begin position="23"/>
        <end position="127"/>
    </location>
</feature>
<evidence type="ECO:0000259" key="1">
    <source>
        <dbReference type="Pfam" id="PF08818"/>
    </source>
</evidence>
<dbReference type="SUPFAM" id="SSF159888">
    <property type="entry name" value="YdhG-like"/>
    <property type="match status" value="1"/>
</dbReference>
<accession>A0A6J4JT14</accession>
<evidence type="ECO:0000313" key="2">
    <source>
        <dbReference type="EMBL" id="CAA9286510.1"/>
    </source>
</evidence>
<protein>
    <recommendedName>
        <fullName evidence="1">YdhG-like domain-containing protein</fullName>
    </recommendedName>
</protein>
<gene>
    <name evidence="2" type="ORF">AVDCRST_MAG77-4803</name>
</gene>
<name>A0A6J4JT14_9CHLR</name>
<reference evidence="2" key="1">
    <citation type="submission" date="2020-02" db="EMBL/GenBank/DDBJ databases">
        <authorList>
            <person name="Meier V. D."/>
        </authorList>
    </citation>
    <scope>NUCLEOTIDE SEQUENCE</scope>
    <source>
        <strain evidence="2">AVDCRST_MAG77</strain>
    </source>
</reference>
<dbReference type="AlphaFoldDB" id="A0A6J4JT14"/>
<dbReference type="InterPro" id="IPR014922">
    <property type="entry name" value="YdhG-like"/>
</dbReference>
<sequence length="135" mass="14976">MAKSTRARESVVEFLAQLEHPLKADIEAVRAVILTANDGITEHVKWNAPSFCFEGDDRVTMRLQPGNRLDLIFHRGAKVKDATDFAFVDGTGLMKWVTADRAVVSLKSAHDITAHRDALADLVDRWVRSTSETAS</sequence>
<dbReference type="Pfam" id="PF08818">
    <property type="entry name" value="DUF1801"/>
    <property type="match status" value="1"/>
</dbReference>
<dbReference type="EMBL" id="CADCTC010000228">
    <property type="protein sequence ID" value="CAA9286510.1"/>
    <property type="molecule type" value="Genomic_DNA"/>
</dbReference>
<organism evidence="2">
    <name type="scientific">uncultured Chloroflexota bacterium</name>
    <dbReference type="NCBI Taxonomy" id="166587"/>
    <lineage>
        <taxon>Bacteria</taxon>
        <taxon>Bacillati</taxon>
        <taxon>Chloroflexota</taxon>
        <taxon>environmental samples</taxon>
    </lineage>
</organism>
<proteinExistence type="predicted"/>